<evidence type="ECO:0000256" key="1">
    <source>
        <dbReference type="SAM" id="MobiDB-lite"/>
    </source>
</evidence>
<feature type="region of interest" description="Disordered" evidence="1">
    <location>
        <begin position="28"/>
        <end position="56"/>
    </location>
</feature>
<sequence length="336" mass="37648">MATITPQNDSVNYMQNHDRKSASALDEALKAKHRAESVAAQDNSDGAASSVSDVYSPTTKGMQAASAIEKYQQSYQYSQTMTMSLQTQEGDVVQVDFRQLYAQYQSYKQEQSMQEGPKGARYFESTEAMEATAFQERFGFSIKGDLNEDELKAVYDVFEKVDKLASEFFNGDIEKAFEKVQSLEIDFGQIKSFNLNLQKTESATVAYQQANAYKGTEQQAAEPSEETKGQIAQLPPYLQNWQNIIEKMNEKFVNARETFDRLLAGTVSQRAGDETNFSTWYDRVKSFHDQLAEAAGLDKQTLKPSGVEVEPLAHKSEEGNPPSEPAIKDEQLTSET</sequence>
<feature type="compositionally biased region" description="Basic and acidic residues" evidence="1">
    <location>
        <begin position="326"/>
        <end position="336"/>
    </location>
</feature>
<accession>A0A4V1C921</accession>
<organism evidence="2 3">
    <name type="scientific">Hydrogenovibrio crunogenus</name>
    <dbReference type="NCBI Taxonomy" id="39765"/>
    <lineage>
        <taxon>Bacteria</taxon>
        <taxon>Pseudomonadati</taxon>
        <taxon>Pseudomonadota</taxon>
        <taxon>Gammaproteobacteria</taxon>
        <taxon>Thiotrichales</taxon>
        <taxon>Piscirickettsiaceae</taxon>
        <taxon>Hydrogenovibrio</taxon>
    </lineage>
</organism>
<dbReference type="AlphaFoldDB" id="A0A4V1C921"/>
<dbReference type="RefSeq" id="WP_135796467.1">
    <property type="nucleotide sequence ID" value="NZ_CP032096.1"/>
</dbReference>
<dbReference type="OrthoDB" id="7366224at2"/>
<name>A0A4V1C921_9GAMM</name>
<dbReference type="EMBL" id="CP032096">
    <property type="protein sequence ID" value="QBZ83884.1"/>
    <property type="molecule type" value="Genomic_DNA"/>
</dbReference>
<keyword evidence="3" id="KW-1185">Reference proteome</keyword>
<proteinExistence type="predicted"/>
<feature type="region of interest" description="Disordered" evidence="1">
    <location>
        <begin position="297"/>
        <end position="336"/>
    </location>
</feature>
<evidence type="ECO:0000313" key="2">
    <source>
        <dbReference type="EMBL" id="QBZ83884.1"/>
    </source>
</evidence>
<feature type="compositionally biased region" description="Polar residues" evidence="1">
    <location>
        <begin position="40"/>
        <end position="56"/>
    </location>
</feature>
<evidence type="ECO:0000313" key="3">
    <source>
        <dbReference type="Proteomes" id="UP000296201"/>
    </source>
</evidence>
<protein>
    <submittedName>
        <fullName evidence="2">Uncharacterized protein</fullName>
    </submittedName>
</protein>
<reference evidence="2 3" key="1">
    <citation type="submission" date="2018-08" db="EMBL/GenBank/DDBJ databases">
        <title>Horizontal acquisition of hydrogen conversion ability and other habitat adaptations in Hydrogenovibrio crunogenus strains.</title>
        <authorList>
            <person name="Gonnella G."/>
            <person name="Adam N."/>
            <person name="Perner M."/>
        </authorList>
    </citation>
    <scope>NUCLEOTIDE SEQUENCE [LARGE SCALE GENOMIC DNA]</scope>
    <source>
        <strain evidence="2 3">SP-41</strain>
    </source>
</reference>
<dbReference type="Proteomes" id="UP000296201">
    <property type="component" value="Chromosome"/>
</dbReference>
<gene>
    <name evidence="2" type="ORF">GHNINEIG_01952</name>
</gene>